<organism evidence="3 4">
    <name type="scientific">Vitreoscilla stercoraria</name>
    <dbReference type="NCBI Taxonomy" id="61"/>
    <lineage>
        <taxon>Bacteria</taxon>
        <taxon>Pseudomonadati</taxon>
        <taxon>Pseudomonadota</taxon>
        <taxon>Betaproteobacteria</taxon>
        <taxon>Neisseriales</taxon>
        <taxon>Neisseriaceae</taxon>
        <taxon>Vitreoscilla</taxon>
    </lineage>
</organism>
<feature type="compositionally biased region" description="Polar residues" evidence="1">
    <location>
        <begin position="175"/>
        <end position="197"/>
    </location>
</feature>
<sequence>MKKLIALTVFLLAANIAMANETCSSSIKNRTIQGDVRISGSCSLSEVNVRGDVIILPGATLTLTNSVVDGDVESRNRFKEVVMIKNTINGDVDLERGTRVRLVENTVHGNVDLEYTSGEAEFDRNRISGDLKIDKGQTSRLNANTISGDLELERNTGRLLLSGNHVSGDLECKRNSQNPTGNQNQVTGRKMGQCSNM</sequence>
<feature type="signal peptide" evidence="2">
    <location>
        <begin position="1"/>
        <end position="19"/>
    </location>
</feature>
<protein>
    <recommendedName>
        <fullName evidence="5">Adhesin domain-containing protein</fullName>
    </recommendedName>
</protein>
<keyword evidence="4" id="KW-1185">Reference proteome</keyword>
<dbReference type="Proteomes" id="UP000832034">
    <property type="component" value="Chromosome"/>
</dbReference>
<feature type="region of interest" description="Disordered" evidence="1">
    <location>
        <begin position="170"/>
        <end position="197"/>
    </location>
</feature>
<evidence type="ECO:0000313" key="4">
    <source>
        <dbReference type="Proteomes" id="UP000832034"/>
    </source>
</evidence>
<gene>
    <name evidence="3" type="ORF">LVJ81_10330</name>
</gene>
<proteinExistence type="predicted"/>
<name>A0ABY4E9M7_VITST</name>
<evidence type="ECO:0000313" key="3">
    <source>
        <dbReference type="EMBL" id="UOO92016.1"/>
    </source>
</evidence>
<feature type="chain" id="PRO_5047429363" description="Adhesin domain-containing protein" evidence="2">
    <location>
        <begin position="20"/>
        <end position="197"/>
    </location>
</feature>
<evidence type="ECO:0000256" key="2">
    <source>
        <dbReference type="SAM" id="SignalP"/>
    </source>
</evidence>
<evidence type="ECO:0000256" key="1">
    <source>
        <dbReference type="SAM" id="MobiDB-lite"/>
    </source>
</evidence>
<accession>A0ABY4E9M7</accession>
<reference evidence="3" key="2">
    <citation type="journal article" date="2022" name="Res Sq">
        <title>Evolution of multicellular longitudinally dividing oral cavity symbionts (Neisseriaceae).</title>
        <authorList>
            <person name="Nyongesa S."/>
            <person name="Weber P."/>
            <person name="Bernet E."/>
            <person name="Pullido F."/>
            <person name="Nieckarz M."/>
            <person name="Delaby M."/>
            <person name="Nieves C."/>
            <person name="Viehboeck T."/>
            <person name="Krause N."/>
            <person name="Rivera-Millot A."/>
            <person name="Nakamura A."/>
            <person name="Vischer N."/>
            <person name="VanNieuwenhze M."/>
            <person name="Brun Y."/>
            <person name="Cava F."/>
            <person name="Bulgheresi S."/>
            <person name="Veyrier F."/>
        </authorList>
    </citation>
    <scope>NUCLEOTIDE SEQUENCE</scope>
    <source>
        <strain evidence="3">SAG 1488-6</strain>
    </source>
</reference>
<evidence type="ECO:0008006" key="5">
    <source>
        <dbReference type="Google" id="ProtNLM"/>
    </source>
</evidence>
<dbReference type="RefSeq" id="WP_019959284.1">
    <property type="nucleotide sequence ID" value="NZ_CP091512.1"/>
</dbReference>
<keyword evidence="2" id="KW-0732">Signal</keyword>
<reference evidence="3" key="1">
    <citation type="submission" date="2021-12" db="EMBL/GenBank/DDBJ databases">
        <authorList>
            <person name="Veyrier F.J."/>
        </authorList>
    </citation>
    <scope>NUCLEOTIDE SEQUENCE</scope>
    <source>
        <strain evidence="3">SAG 1488-6</strain>
    </source>
</reference>
<dbReference type="EMBL" id="CP091512">
    <property type="protein sequence ID" value="UOO92016.1"/>
    <property type="molecule type" value="Genomic_DNA"/>
</dbReference>